<evidence type="ECO:0000256" key="1">
    <source>
        <dbReference type="SAM" id="MobiDB-lite"/>
    </source>
</evidence>
<proteinExistence type="predicted"/>
<gene>
    <name evidence="2" type="ORF">EJ02DRAFT_240034</name>
</gene>
<protein>
    <submittedName>
        <fullName evidence="2">Uncharacterized protein</fullName>
    </submittedName>
</protein>
<sequence length="128" mass="13306">MQAVGGVGTWILYRNIGSKRPKLSARASLPHRPSSRLATVLALASRSRPSRNALQSSSLFVASSGTAVSALHCCSYCTVRSISAQPPSLSLKPSLADKATSLLSLPAQLAPPTRPGSDTAPPQPVCSR</sequence>
<name>A0A6A5SSL2_9PLEO</name>
<evidence type="ECO:0000313" key="3">
    <source>
        <dbReference type="Proteomes" id="UP000800038"/>
    </source>
</evidence>
<feature type="region of interest" description="Disordered" evidence="1">
    <location>
        <begin position="105"/>
        <end position="128"/>
    </location>
</feature>
<dbReference type="Proteomes" id="UP000800038">
    <property type="component" value="Unassembled WGS sequence"/>
</dbReference>
<accession>A0A6A5SSL2</accession>
<reference evidence="2" key="1">
    <citation type="journal article" date="2020" name="Stud. Mycol.">
        <title>101 Dothideomycetes genomes: a test case for predicting lifestyles and emergence of pathogens.</title>
        <authorList>
            <person name="Haridas S."/>
            <person name="Albert R."/>
            <person name="Binder M."/>
            <person name="Bloem J."/>
            <person name="Labutti K."/>
            <person name="Salamov A."/>
            <person name="Andreopoulos B."/>
            <person name="Baker S."/>
            <person name="Barry K."/>
            <person name="Bills G."/>
            <person name="Bluhm B."/>
            <person name="Cannon C."/>
            <person name="Castanera R."/>
            <person name="Culley D."/>
            <person name="Daum C."/>
            <person name="Ezra D."/>
            <person name="Gonzalez J."/>
            <person name="Henrissat B."/>
            <person name="Kuo A."/>
            <person name="Liang C."/>
            <person name="Lipzen A."/>
            <person name="Lutzoni F."/>
            <person name="Magnuson J."/>
            <person name="Mondo S."/>
            <person name="Nolan M."/>
            <person name="Ohm R."/>
            <person name="Pangilinan J."/>
            <person name="Park H.-J."/>
            <person name="Ramirez L."/>
            <person name="Alfaro M."/>
            <person name="Sun H."/>
            <person name="Tritt A."/>
            <person name="Yoshinaga Y."/>
            <person name="Zwiers L.-H."/>
            <person name="Turgeon B."/>
            <person name="Goodwin S."/>
            <person name="Spatafora J."/>
            <person name="Crous P."/>
            <person name="Grigoriev I."/>
        </authorList>
    </citation>
    <scope>NUCLEOTIDE SEQUENCE</scope>
    <source>
        <strain evidence="2">CBS 161.51</strain>
    </source>
</reference>
<organism evidence="2 3">
    <name type="scientific">Clathrospora elynae</name>
    <dbReference type="NCBI Taxonomy" id="706981"/>
    <lineage>
        <taxon>Eukaryota</taxon>
        <taxon>Fungi</taxon>
        <taxon>Dikarya</taxon>
        <taxon>Ascomycota</taxon>
        <taxon>Pezizomycotina</taxon>
        <taxon>Dothideomycetes</taxon>
        <taxon>Pleosporomycetidae</taxon>
        <taxon>Pleosporales</taxon>
        <taxon>Diademaceae</taxon>
        <taxon>Clathrospora</taxon>
    </lineage>
</organism>
<keyword evidence="3" id="KW-1185">Reference proteome</keyword>
<dbReference type="EMBL" id="ML976069">
    <property type="protein sequence ID" value="KAF1940067.1"/>
    <property type="molecule type" value="Genomic_DNA"/>
</dbReference>
<evidence type="ECO:0000313" key="2">
    <source>
        <dbReference type="EMBL" id="KAF1940067.1"/>
    </source>
</evidence>
<dbReference type="AlphaFoldDB" id="A0A6A5SSL2"/>